<keyword evidence="10" id="KW-1185">Reference proteome</keyword>
<keyword evidence="3" id="KW-1003">Cell membrane</keyword>
<feature type="transmembrane region" description="Helical" evidence="7">
    <location>
        <begin position="185"/>
        <end position="206"/>
    </location>
</feature>
<accession>A0A412QPU1</accession>
<feature type="transmembrane region" description="Helical" evidence="7">
    <location>
        <begin position="30"/>
        <end position="52"/>
    </location>
</feature>
<keyword evidence="5 7" id="KW-1133">Transmembrane helix</keyword>
<dbReference type="RefSeq" id="WP_117834160.1">
    <property type="nucleotide sequence ID" value="NZ_QRXJ01000001.1"/>
</dbReference>
<dbReference type="AlphaFoldDB" id="A0A412QPU1"/>
<evidence type="ECO:0000313" key="10">
    <source>
        <dbReference type="Proteomes" id="UP000283360"/>
    </source>
</evidence>
<sequence>MNELKQLEAQRDDEIEIDLGEIFHLLLNKLWVIILCFIVGGVIGFSGTKLFLTPKYSASSMIYILTKTTSVTSLADIQMGSQLTADFEILATSRPVIEEVIEKLKLKYSYDELVAMIQTDNQSDTRILRFTVIDENAKEAKAIANELAEVTAERVAYVMSSDKPKIVEEAVVPKKASSPNTMKNTIMGALAVAFLAIGIIVIKYLVNDTVQNEDDIKKYLGLHMLAAIPTEKRESI</sequence>
<comment type="subcellular location">
    <subcellularLocation>
        <location evidence="1">Cell membrane</location>
        <topology evidence="1">Multi-pass membrane protein</topology>
    </subcellularLocation>
</comment>
<feature type="domain" description="Polysaccharide chain length determinant N-terminal" evidence="8">
    <location>
        <begin position="16"/>
        <end position="104"/>
    </location>
</feature>
<dbReference type="GO" id="GO:0005886">
    <property type="term" value="C:plasma membrane"/>
    <property type="evidence" value="ECO:0007669"/>
    <property type="project" value="UniProtKB-SubCell"/>
</dbReference>
<dbReference type="PANTHER" id="PTHR32309">
    <property type="entry name" value="TYROSINE-PROTEIN KINASE"/>
    <property type="match status" value="1"/>
</dbReference>
<dbReference type="EMBL" id="QRXJ01000001">
    <property type="protein sequence ID" value="RGT92952.1"/>
    <property type="molecule type" value="Genomic_DNA"/>
</dbReference>
<comment type="caution">
    <text evidence="9">The sequence shown here is derived from an EMBL/GenBank/DDBJ whole genome shotgun (WGS) entry which is preliminary data.</text>
</comment>
<name>A0A412QPU1_9FIRM</name>
<evidence type="ECO:0000256" key="3">
    <source>
        <dbReference type="ARBA" id="ARBA00022475"/>
    </source>
</evidence>
<dbReference type="InterPro" id="IPR050445">
    <property type="entry name" value="Bact_polysacc_biosynth/exp"/>
</dbReference>
<keyword evidence="6 7" id="KW-0472">Membrane</keyword>
<evidence type="ECO:0000313" key="9">
    <source>
        <dbReference type="EMBL" id="RGT92952.1"/>
    </source>
</evidence>
<proteinExistence type="inferred from homology"/>
<evidence type="ECO:0000259" key="8">
    <source>
        <dbReference type="Pfam" id="PF02706"/>
    </source>
</evidence>
<dbReference type="GO" id="GO:0004713">
    <property type="term" value="F:protein tyrosine kinase activity"/>
    <property type="evidence" value="ECO:0007669"/>
    <property type="project" value="TreeGrafter"/>
</dbReference>
<evidence type="ECO:0000256" key="6">
    <source>
        <dbReference type="ARBA" id="ARBA00023136"/>
    </source>
</evidence>
<dbReference type="Pfam" id="PF02706">
    <property type="entry name" value="Wzz"/>
    <property type="match status" value="1"/>
</dbReference>
<comment type="similarity">
    <text evidence="2">Belongs to the CpsC/CapA family.</text>
</comment>
<evidence type="ECO:0000256" key="7">
    <source>
        <dbReference type="SAM" id="Phobius"/>
    </source>
</evidence>
<organism evidence="9 10">
    <name type="scientific">Coprococcus comes</name>
    <dbReference type="NCBI Taxonomy" id="410072"/>
    <lineage>
        <taxon>Bacteria</taxon>
        <taxon>Bacillati</taxon>
        <taxon>Bacillota</taxon>
        <taxon>Clostridia</taxon>
        <taxon>Lachnospirales</taxon>
        <taxon>Lachnospiraceae</taxon>
        <taxon>Coprococcus</taxon>
    </lineage>
</organism>
<keyword evidence="4 7" id="KW-0812">Transmembrane</keyword>
<dbReference type="InterPro" id="IPR003856">
    <property type="entry name" value="LPS_length_determ_N"/>
</dbReference>
<protein>
    <submittedName>
        <fullName evidence="9">Polysaccharide export protein</fullName>
    </submittedName>
</protein>
<evidence type="ECO:0000256" key="5">
    <source>
        <dbReference type="ARBA" id="ARBA00022989"/>
    </source>
</evidence>
<reference evidence="9 10" key="1">
    <citation type="submission" date="2018-08" db="EMBL/GenBank/DDBJ databases">
        <title>A genome reference for cultivated species of the human gut microbiota.</title>
        <authorList>
            <person name="Zou Y."/>
            <person name="Xue W."/>
            <person name="Luo G."/>
        </authorList>
    </citation>
    <scope>NUCLEOTIDE SEQUENCE [LARGE SCALE GENOMIC DNA]</scope>
    <source>
        <strain evidence="9 10">AF18-12LB</strain>
    </source>
</reference>
<evidence type="ECO:0000256" key="4">
    <source>
        <dbReference type="ARBA" id="ARBA00022692"/>
    </source>
</evidence>
<gene>
    <name evidence="9" type="ORF">DWX03_01000</name>
</gene>
<evidence type="ECO:0000256" key="2">
    <source>
        <dbReference type="ARBA" id="ARBA00006683"/>
    </source>
</evidence>
<evidence type="ECO:0000256" key="1">
    <source>
        <dbReference type="ARBA" id="ARBA00004651"/>
    </source>
</evidence>
<dbReference type="Proteomes" id="UP000283360">
    <property type="component" value="Unassembled WGS sequence"/>
</dbReference>
<dbReference type="PANTHER" id="PTHR32309:SF13">
    <property type="entry name" value="FERRIC ENTEROBACTIN TRANSPORT PROTEIN FEPE"/>
    <property type="match status" value="1"/>
</dbReference>